<evidence type="ECO:0000313" key="15">
    <source>
        <dbReference type="EMBL" id="KQK05678.1"/>
    </source>
</evidence>
<evidence type="ECO:0000256" key="6">
    <source>
        <dbReference type="ARBA" id="ARBA00022990"/>
    </source>
</evidence>
<dbReference type="GO" id="GO:0000786">
    <property type="term" value="C:nucleosome"/>
    <property type="evidence" value="ECO:0007669"/>
    <property type="project" value="UniProtKB-KW"/>
</dbReference>
<dbReference type="Gene3D" id="1.10.20.10">
    <property type="entry name" value="Histone, subunit A"/>
    <property type="match status" value="1"/>
</dbReference>
<evidence type="ECO:0000256" key="7">
    <source>
        <dbReference type="ARBA" id="ARBA00023125"/>
    </source>
</evidence>
<accession>A0A0Q3MND8</accession>
<organism evidence="15">
    <name type="scientific">Brachypodium distachyon</name>
    <name type="common">Purple false brome</name>
    <name type="synonym">Trachynia distachya</name>
    <dbReference type="NCBI Taxonomy" id="15368"/>
    <lineage>
        <taxon>Eukaryota</taxon>
        <taxon>Viridiplantae</taxon>
        <taxon>Streptophyta</taxon>
        <taxon>Embryophyta</taxon>
        <taxon>Tracheophyta</taxon>
        <taxon>Spermatophyta</taxon>
        <taxon>Magnoliopsida</taxon>
        <taxon>Liliopsida</taxon>
        <taxon>Poales</taxon>
        <taxon>Poaceae</taxon>
        <taxon>BOP clade</taxon>
        <taxon>Pooideae</taxon>
        <taxon>Stipodae</taxon>
        <taxon>Brachypodieae</taxon>
        <taxon>Brachypodium</taxon>
    </lineage>
</organism>
<dbReference type="InterPro" id="IPR000164">
    <property type="entry name" value="Histone_H3/CENP-A"/>
</dbReference>
<keyword evidence="17" id="KW-1185">Reference proteome</keyword>
<dbReference type="SMART" id="SM00428">
    <property type="entry name" value="H3"/>
    <property type="match status" value="1"/>
</dbReference>
<name>A0A0Q3MND8_BRADI</name>
<dbReference type="GO" id="GO:0046982">
    <property type="term" value="F:protein heterodimerization activity"/>
    <property type="evidence" value="ECO:0007669"/>
    <property type="project" value="InterPro"/>
</dbReference>
<comment type="similarity">
    <text evidence="2">Belongs to the histone H3 family.</text>
</comment>
<evidence type="ECO:0000256" key="10">
    <source>
        <dbReference type="ARBA" id="ARBA00072323"/>
    </source>
</evidence>
<keyword evidence="8" id="KW-0544">Nucleosome core</keyword>
<dbReference type="InterPro" id="IPR007125">
    <property type="entry name" value="H2A/H2B/H3"/>
</dbReference>
<dbReference type="AlphaFoldDB" id="A0A0Q3MND8"/>
<dbReference type="InterPro" id="IPR009072">
    <property type="entry name" value="Histone-fold"/>
</dbReference>
<dbReference type="OrthoDB" id="842664at2759"/>
<feature type="domain" description="Core Histone H2A/H2B/H3" evidence="14">
    <location>
        <begin position="146"/>
        <end position="233"/>
    </location>
</feature>
<dbReference type="Gramene" id="KQK05678">
    <property type="protein sequence ID" value="KQK05678"/>
    <property type="gene ID" value="BRADI_2g21812v3"/>
</dbReference>
<dbReference type="GO" id="GO:0005634">
    <property type="term" value="C:nucleus"/>
    <property type="evidence" value="ECO:0000318"/>
    <property type="project" value="GO_Central"/>
</dbReference>
<keyword evidence="3" id="KW-0158">Chromosome</keyword>
<evidence type="ECO:0000256" key="11">
    <source>
        <dbReference type="ARBA" id="ARBA00075700"/>
    </source>
</evidence>
<feature type="region of interest" description="Disordered" evidence="13">
    <location>
        <begin position="33"/>
        <end position="143"/>
    </location>
</feature>
<evidence type="ECO:0000256" key="4">
    <source>
        <dbReference type="ARBA" id="ARBA00022481"/>
    </source>
</evidence>
<keyword evidence="9" id="KW-0137">Centromere</keyword>
<protein>
    <recommendedName>
        <fullName evidence="10">Histone H3-like centromeric protein CENH3</fullName>
    </recommendedName>
    <alternativeName>
        <fullName evidence="12">Centromeric histone CENH3</fullName>
    </alternativeName>
    <alternativeName>
        <fullName evidence="11">Centromeric histone H3</fullName>
    </alternativeName>
</protein>
<evidence type="ECO:0000256" key="1">
    <source>
        <dbReference type="ARBA" id="ARBA00004629"/>
    </source>
</evidence>
<evidence type="ECO:0000256" key="5">
    <source>
        <dbReference type="ARBA" id="ARBA00022838"/>
    </source>
</evidence>
<dbReference type="PANTHER" id="PTHR11426">
    <property type="entry name" value="HISTONE H3"/>
    <property type="match status" value="1"/>
</dbReference>
<evidence type="ECO:0000313" key="16">
    <source>
        <dbReference type="EnsemblPlants" id="KQK05678"/>
    </source>
</evidence>
<evidence type="ECO:0000256" key="8">
    <source>
        <dbReference type="ARBA" id="ARBA00023269"/>
    </source>
</evidence>
<dbReference type="SUPFAM" id="SSF47113">
    <property type="entry name" value="Histone-fold"/>
    <property type="match status" value="1"/>
</dbReference>
<comment type="subcellular location">
    <subcellularLocation>
        <location evidence="1">Chromosome</location>
        <location evidence="1">Centromere</location>
        <location evidence="1">Kinetochore</location>
    </subcellularLocation>
</comment>
<reference evidence="15 16" key="1">
    <citation type="journal article" date="2010" name="Nature">
        <title>Genome sequencing and analysis of the model grass Brachypodium distachyon.</title>
        <authorList>
            <consortium name="International Brachypodium Initiative"/>
        </authorList>
    </citation>
    <scope>NUCLEOTIDE SEQUENCE [LARGE SCALE GENOMIC DNA]</scope>
    <source>
        <strain evidence="15 16">Bd21</strain>
    </source>
</reference>
<dbReference type="PRINTS" id="PR00622">
    <property type="entry name" value="HISTONEH3"/>
</dbReference>
<dbReference type="Pfam" id="PF00125">
    <property type="entry name" value="Histone"/>
    <property type="match status" value="1"/>
</dbReference>
<evidence type="ECO:0000256" key="13">
    <source>
        <dbReference type="SAM" id="MobiDB-lite"/>
    </source>
</evidence>
<reference evidence="16" key="3">
    <citation type="submission" date="2018-08" db="UniProtKB">
        <authorList>
            <consortium name="EnsemblPlants"/>
        </authorList>
    </citation>
    <scope>IDENTIFICATION</scope>
    <source>
        <strain evidence="16">cv. Bd21</strain>
    </source>
</reference>
<dbReference type="EnsemblPlants" id="KQK05678">
    <property type="protein sequence ID" value="KQK05678"/>
    <property type="gene ID" value="BRADI_2g21812v3"/>
</dbReference>
<dbReference type="FunCoup" id="A0A0Q3MND8">
    <property type="interactions" value="180"/>
</dbReference>
<dbReference type="Proteomes" id="UP000008810">
    <property type="component" value="Chromosome 2"/>
</dbReference>
<feature type="compositionally biased region" description="Low complexity" evidence="13">
    <location>
        <begin position="113"/>
        <end position="135"/>
    </location>
</feature>
<dbReference type="InParanoid" id="A0A0Q3MND8"/>
<dbReference type="STRING" id="15368.A0A0Q3MND8"/>
<proteinExistence type="inferred from homology"/>
<dbReference type="GO" id="GO:0030527">
    <property type="term" value="F:structural constituent of chromatin"/>
    <property type="evidence" value="ECO:0007669"/>
    <property type="project" value="InterPro"/>
</dbReference>
<evidence type="ECO:0000259" key="14">
    <source>
        <dbReference type="Pfam" id="PF00125"/>
    </source>
</evidence>
<evidence type="ECO:0000256" key="2">
    <source>
        <dbReference type="ARBA" id="ARBA00010343"/>
    </source>
</evidence>
<dbReference type="FunFam" id="1.10.20.10:FF:000106">
    <property type="entry name" value="Centromeric histone 3"/>
    <property type="match status" value="1"/>
</dbReference>
<evidence type="ECO:0000256" key="12">
    <source>
        <dbReference type="ARBA" id="ARBA00083474"/>
    </source>
</evidence>
<evidence type="ECO:0000313" key="17">
    <source>
        <dbReference type="Proteomes" id="UP000008810"/>
    </source>
</evidence>
<keyword evidence="4" id="KW-0488">Methylation</keyword>
<sequence>MILESAPPTHPDISGPRPNVRIGACITVAKATTHSLRNRQGPLPFFPNKLKKRRKNSSPSPPPSPRNPADRGARLPAAAMARTKRPAIRKSKPQPKKQLQFERTGGASTSASATPGRRGGRTPARAAGQAAPAQQKPKKPHRFRAGTVALREIRKYQKSPELLIPFAPFVRLIKEISNFYSPEISRWTPQALVALQEAAEYHLVNIFEKANYCAIHAKRVTMMQKDIQLARRISGHRGY</sequence>
<dbReference type="EMBL" id="CM000881">
    <property type="protein sequence ID" value="KQK05678.1"/>
    <property type="molecule type" value="Genomic_DNA"/>
</dbReference>
<keyword evidence="5" id="KW-0995">Kinetochore</keyword>
<keyword evidence="7" id="KW-0238">DNA-binding</keyword>
<keyword evidence="6" id="KW-0007">Acetylation</keyword>
<dbReference type="GO" id="GO:0003677">
    <property type="term" value="F:DNA binding"/>
    <property type="evidence" value="ECO:0007669"/>
    <property type="project" value="UniProtKB-KW"/>
</dbReference>
<reference evidence="15" key="2">
    <citation type="submission" date="2017-06" db="EMBL/GenBank/DDBJ databases">
        <title>WGS assembly of Brachypodium distachyon.</title>
        <authorList>
            <consortium name="The International Brachypodium Initiative"/>
            <person name="Lucas S."/>
            <person name="Harmon-Smith M."/>
            <person name="Lail K."/>
            <person name="Tice H."/>
            <person name="Grimwood J."/>
            <person name="Bruce D."/>
            <person name="Barry K."/>
            <person name="Shu S."/>
            <person name="Lindquist E."/>
            <person name="Wang M."/>
            <person name="Pitluck S."/>
            <person name="Vogel J.P."/>
            <person name="Garvin D.F."/>
            <person name="Mockler T.C."/>
            <person name="Schmutz J."/>
            <person name="Rokhsar D."/>
            <person name="Bevan M.W."/>
        </authorList>
    </citation>
    <scope>NUCLEOTIDE SEQUENCE</scope>
    <source>
        <strain evidence="15">Bd21</strain>
    </source>
</reference>
<feature type="compositionally biased region" description="Basic residues" evidence="13">
    <location>
        <begin position="82"/>
        <end position="95"/>
    </location>
</feature>
<evidence type="ECO:0000256" key="9">
    <source>
        <dbReference type="ARBA" id="ARBA00023328"/>
    </source>
</evidence>
<dbReference type="GO" id="GO:0000776">
    <property type="term" value="C:kinetochore"/>
    <property type="evidence" value="ECO:0007669"/>
    <property type="project" value="UniProtKB-KW"/>
</dbReference>
<gene>
    <name evidence="15" type="ORF">BRADI_2g21812v3</name>
</gene>
<evidence type="ECO:0000256" key="3">
    <source>
        <dbReference type="ARBA" id="ARBA00022454"/>
    </source>
</evidence>
<dbReference type="CDD" id="cd22911">
    <property type="entry name" value="HFD_H3"/>
    <property type="match status" value="1"/>
</dbReference>